<proteinExistence type="predicted"/>
<accession>A0A438GHP6</accession>
<dbReference type="EMBL" id="QGNW01000432">
    <property type="protein sequence ID" value="RVW71702.1"/>
    <property type="molecule type" value="Genomic_DNA"/>
</dbReference>
<evidence type="ECO:0000313" key="2">
    <source>
        <dbReference type="EMBL" id="RVW71702.1"/>
    </source>
</evidence>
<evidence type="ECO:0000313" key="3">
    <source>
        <dbReference type="Proteomes" id="UP000288805"/>
    </source>
</evidence>
<feature type="region of interest" description="Disordered" evidence="1">
    <location>
        <begin position="1"/>
        <end position="20"/>
    </location>
</feature>
<gene>
    <name evidence="2" type="ORF">CK203_061322</name>
</gene>
<organism evidence="2 3">
    <name type="scientific">Vitis vinifera</name>
    <name type="common">Grape</name>
    <dbReference type="NCBI Taxonomy" id="29760"/>
    <lineage>
        <taxon>Eukaryota</taxon>
        <taxon>Viridiplantae</taxon>
        <taxon>Streptophyta</taxon>
        <taxon>Embryophyta</taxon>
        <taxon>Tracheophyta</taxon>
        <taxon>Spermatophyta</taxon>
        <taxon>Magnoliopsida</taxon>
        <taxon>eudicotyledons</taxon>
        <taxon>Gunneridae</taxon>
        <taxon>Pentapetalae</taxon>
        <taxon>rosids</taxon>
        <taxon>Vitales</taxon>
        <taxon>Vitaceae</taxon>
        <taxon>Viteae</taxon>
        <taxon>Vitis</taxon>
    </lineage>
</organism>
<feature type="region of interest" description="Disordered" evidence="1">
    <location>
        <begin position="45"/>
        <end position="81"/>
    </location>
</feature>
<evidence type="ECO:0000256" key="1">
    <source>
        <dbReference type="SAM" id="MobiDB-lite"/>
    </source>
</evidence>
<reference evidence="2 3" key="1">
    <citation type="journal article" date="2018" name="PLoS Genet.">
        <title>Population sequencing reveals clonal diversity and ancestral inbreeding in the grapevine cultivar Chardonnay.</title>
        <authorList>
            <person name="Roach M.J."/>
            <person name="Johnson D.L."/>
            <person name="Bohlmann J."/>
            <person name="van Vuuren H.J."/>
            <person name="Jones S.J."/>
            <person name="Pretorius I.S."/>
            <person name="Schmidt S.A."/>
            <person name="Borneman A.R."/>
        </authorList>
    </citation>
    <scope>NUCLEOTIDE SEQUENCE [LARGE SCALE GENOMIC DNA]</scope>
    <source>
        <strain evidence="3">cv. Chardonnay</strain>
        <tissue evidence="2">Leaf</tissue>
    </source>
</reference>
<sequence length="95" mass="10947">MSSKGKSSNKEGGEESSLMLQAMQQQFEHMNVVFNARRQGRRVRVDDSNDYNEDEFEHEEDQASLNHEGKFAPREKGVVEVSEELQDGKMRLIET</sequence>
<dbReference type="AlphaFoldDB" id="A0A438GHP6"/>
<feature type="compositionally biased region" description="Acidic residues" evidence="1">
    <location>
        <begin position="48"/>
        <end position="62"/>
    </location>
</feature>
<name>A0A438GHP6_VITVI</name>
<feature type="compositionally biased region" description="Basic and acidic residues" evidence="1">
    <location>
        <begin position="67"/>
        <end position="78"/>
    </location>
</feature>
<dbReference type="Proteomes" id="UP000288805">
    <property type="component" value="Unassembled WGS sequence"/>
</dbReference>
<comment type="caution">
    <text evidence="2">The sequence shown here is derived from an EMBL/GenBank/DDBJ whole genome shotgun (WGS) entry which is preliminary data.</text>
</comment>
<protein>
    <submittedName>
        <fullName evidence="2">Uncharacterized protein</fullName>
    </submittedName>
</protein>